<organism evidence="2 3">
    <name type="scientific">Candidatus Thermoflexus japonica</name>
    <dbReference type="NCBI Taxonomy" id="2035417"/>
    <lineage>
        <taxon>Bacteria</taxon>
        <taxon>Bacillati</taxon>
        <taxon>Chloroflexota</taxon>
        <taxon>Thermoflexia</taxon>
        <taxon>Thermoflexales</taxon>
        <taxon>Thermoflexaceae</taxon>
        <taxon>Thermoflexus</taxon>
    </lineage>
</organism>
<dbReference type="PROSITE" id="PS50943">
    <property type="entry name" value="HTH_CROC1"/>
    <property type="match status" value="2"/>
</dbReference>
<sequence>MDEQERLAIRRKILGIALRQAREEAGKTIRDCAALLGIPPARYRAYEAGRRDPTLPELEALAWFFQRPLSTLLEPDRRAASPEGDGVAGAIPELLALRHRIIGLILRQARERAGKSVREVAAFLGCSPPRIRGYESGERPIPLVELERLCLYLGVSLSDFYDTDSPIGQSVLLLDQMERFRALPPEIRSFVTSPVNLPYLRLAMRLAELPADRLRHIAEDLLEITL</sequence>
<gene>
    <name evidence="2" type="ORF">HRbin22_02392</name>
</gene>
<dbReference type="InterPro" id="IPR001387">
    <property type="entry name" value="Cro/C1-type_HTH"/>
</dbReference>
<dbReference type="SMART" id="SM00530">
    <property type="entry name" value="HTH_XRE"/>
    <property type="match status" value="2"/>
</dbReference>
<feature type="domain" description="HTH cro/C1-type" evidence="1">
    <location>
        <begin position="106"/>
        <end position="160"/>
    </location>
</feature>
<dbReference type="AlphaFoldDB" id="A0A2H5Y9S1"/>
<dbReference type="Gene3D" id="1.10.260.40">
    <property type="entry name" value="lambda repressor-like DNA-binding domains"/>
    <property type="match status" value="2"/>
</dbReference>
<protein>
    <recommendedName>
        <fullName evidence="1">HTH cro/C1-type domain-containing protein</fullName>
    </recommendedName>
</protein>
<accession>A0A2H5Y9S1</accession>
<evidence type="ECO:0000313" key="3">
    <source>
        <dbReference type="Proteomes" id="UP000236642"/>
    </source>
</evidence>
<dbReference type="PANTHER" id="PTHR43236:SF2">
    <property type="entry name" value="BLL0069 PROTEIN"/>
    <property type="match status" value="1"/>
</dbReference>
<evidence type="ECO:0000313" key="2">
    <source>
        <dbReference type="EMBL" id="GBD10127.1"/>
    </source>
</evidence>
<name>A0A2H5Y9S1_9CHLR</name>
<evidence type="ECO:0000259" key="1">
    <source>
        <dbReference type="PROSITE" id="PS50943"/>
    </source>
</evidence>
<proteinExistence type="predicted"/>
<dbReference type="CDD" id="cd00093">
    <property type="entry name" value="HTH_XRE"/>
    <property type="match status" value="2"/>
</dbReference>
<comment type="caution">
    <text evidence="2">The sequence shown here is derived from an EMBL/GenBank/DDBJ whole genome shotgun (WGS) entry which is preliminary data.</text>
</comment>
<dbReference type="InterPro" id="IPR010982">
    <property type="entry name" value="Lambda_DNA-bd_dom_sf"/>
</dbReference>
<dbReference type="Pfam" id="PF13560">
    <property type="entry name" value="HTH_31"/>
    <property type="match status" value="2"/>
</dbReference>
<dbReference type="PANTHER" id="PTHR43236">
    <property type="entry name" value="ANTITOXIN HIGA1"/>
    <property type="match status" value="1"/>
</dbReference>
<dbReference type="EMBL" id="BEHY01000109">
    <property type="protein sequence ID" value="GBD10127.1"/>
    <property type="molecule type" value="Genomic_DNA"/>
</dbReference>
<reference evidence="3" key="1">
    <citation type="submission" date="2017-09" db="EMBL/GenBank/DDBJ databases">
        <title>Metaegenomics of thermophilic ammonia-oxidizing enrichment culture.</title>
        <authorList>
            <person name="Kato S."/>
            <person name="Suzuki K."/>
        </authorList>
    </citation>
    <scope>NUCLEOTIDE SEQUENCE [LARGE SCALE GENOMIC DNA]</scope>
</reference>
<dbReference type="GO" id="GO:0003677">
    <property type="term" value="F:DNA binding"/>
    <property type="evidence" value="ECO:0007669"/>
    <property type="project" value="InterPro"/>
</dbReference>
<dbReference type="InterPro" id="IPR052345">
    <property type="entry name" value="Rad_response_metalloprotease"/>
</dbReference>
<dbReference type="Proteomes" id="UP000236642">
    <property type="component" value="Unassembled WGS sequence"/>
</dbReference>
<feature type="domain" description="HTH cro/C1-type" evidence="1">
    <location>
        <begin position="18"/>
        <end position="72"/>
    </location>
</feature>
<dbReference type="SUPFAM" id="SSF47413">
    <property type="entry name" value="lambda repressor-like DNA-binding domains"/>
    <property type="match status" value="2"/>
</dbReference>